<protein>
    <submittedName>
        <fullName evidence="2">N-acetyltransferase GCN5</fullName>
    </submittedName>
</protein>
<proteinExistence type="predicted"/>
<keyword evidence="2" id="KW-0808">Transferase</keyword>
<evidence type="ECO:0000259" key="1">
    <source>
        <dbReference type="PROSITE" id="PS51186"/>
    </source>
</evidence>
<accession>H1S8R8</accession>
<dbReference type="Pfam" id="PF13508">
    <property type="entry name" value="Acetyltransf_7"/>
    <property type="match status" value="1"/>
</dbReference>
<dbReference type="InterPro" id="IPR016181">
    <property type="entry name" value="Acyl_CoA_acyltransferase"/>
</dbReference>
<dbReference type="EMBL" id="AHJE01000053">
    <property type="protein sequence ID" value="EHP41110.1"/>
    <property type="molecule type" value="Genomic_DNA"/>
</dbReference>
<sequence length="126" mass="13323">MRPRQATTTDLSDVEALLQSCSLPAGGTHRQSVQFHVSRDKQGLLGCAGIEELGGNVALVRGLAVAKRARRAGLAGLLLSDVRLRGIESLVVSTDTSAGYFSRLGFAPVELAALPPELRTSPSQER</sequence>
<organism evidence="2 3">
    <name type="scientific">Cupriavidus basilensis OR16</name>
    <dbReference type="NCBI Taxonomy" id="1127483"/>
    <lineage>
        <taxon>Bacteria</taxon>
        <taxon>Pseudomonadati</taxon>
        <taxon>Pseudomonadota</taxon>
        <taxon>Betaproteobacteria</taxon>
        <taxon>Burkholderiales</taxon>
        <taxon>Burkholderiaceae</taxon>
        <taxon>Cupriavidus</taxon>
    </lineage>
</organism>
<dbReference type="GO" id="GO:0016747">
    <property type="term" value="F:acyltransferase activity, transferring groups other than amino-acyl groups"/>
    <property type="evidence" value="ECO:0007669"/>
    <property type="project" value="InterPro"/>
</dbReference>
<dbReference type="Gene3D" id="3.40.630.30">
    <property type="match status" value="1"/>
</dbReference>
<evidence type="ECO:0000313" key="2">
    <source>
        <dbReference type="EMBL" id="EHP41110.1"/>
    </source>
</evidence>
<name>H1S8R8_9BURK</name>
<comment type="caution">
    <text evidence="2">The sequence shown here is derived from an EMBL/GenBank/DDBJ whole genome shotgun (WGS) entry which is preliminary data.</text>
</comment>
<dbReference type="SUPFAM" id="SSF55729">
    <property type="entry name" value="Acyl-CoA N-acyltransferases (Nat)"/>
    <property type="match status" value="1"/>
</dbReference>
<dbReference type="InterPro" id="IPR000182">
    <property type="entry name" value="GNAT_dom"/>
</dbReference>
<evidence type="ECO:0000313" key="3">
    <source>
        <dbReference type="Proteomes" id="UP000005808"/>
    </source>
</evidence>
<dbReference type="Proteomes" id="UP000005808">
    <property type="component" value="Unassembled WGS sequence"/>
</dbReference>
<reference evidence="2 3" key="1">
    <citation type="journal article" date="2012" name="J. Bacteriol.">
        <title>De Novo Genome Project of Cupriavidus basilensis OR16.</title>
        <authorList>
            <person name="Cserhati M."/>
            <person name="Kriszt B."/>
            <person name="Szoboszlay S."/>
            <person name="Toth A."/>
            <person name="Szabo I."/>
            <person name="Tancsics A."/>
            <person name="Nagy I."/>
            <person name="Horvath B."/>
            <person name="Nagy I."/>
            <person name="Kukolya J."/>
        </authorList>
    </citation>
    <scope>NUCLEOTIDE SEQUENCE [LARGE SCALE GENOMIC DNA]</scope>
    <source>
        <strain evidence="2 3">OR16</strain>
    </source>
</reference>
<dbReference type="PROSITE" id="PS51186">
    <property type="entry name" value="GNAT"/>
    <property type="match status" value="1"/>
</dbReference>
<feature type="domain" description="N-acetyltransferase" evidence="1">
    <location>
        <begin position="1"/>
        <end position="126"/>
    </location>
</feature>
<dbReference type="AlphaFoldDB" id="H1S8R8"/>
<gene>
    <name evidence="2" type="ORF">OR16_21948</name>
</gene>